<dbReference type="OrthoDB" id="9772881at2"/>
<reference evidence="12 13" key="2">
    <citation type="submission" date="2018-06" db="EMBL/GenBank/DDBJ databases">
        <title>Sequencing of bacterial isolates from soil warming experiment in Harvard Forest, Massachusetts, USA.</title>
        <authorList>
            <person name="Deangelis K.PhD."/>
        </authorList>
    </citation>
    <scope>NUCLEOTIDE SEQUENCE [LARGE SCALE GENOMIC DNA]</scope>
    <source>
        <strain evidence="12 13">GAS496</strain>
    </source>
</reference>
<dbReference type="PANTHER" id="PTHR31155">
    <property type="entry name" value="ACYL- ACYL-CARRIER-PROTEIN DESATURASE-RELATED"/>
    <property type="match status" value="1"/>
</dbReference>
<keyword evidence="13" id="KW-1185">Reference proteome</keyword>
<sequence length="306" mass="34380">MTTTQQALLTELEPVVEANLNRHLEIAKPWNPHDYVPWSRGRDFAFLGGQDWSPEDSQLDDVSKAAMIVNLLTEDNLPSYHREIATRFGPDGAWGQWVGQWTAEEGRHAIAIRDYLLVTRGVDPVALEAGRMVHMAAGYDSGDKSPIEALAYVSFQELATRISHRNTGRASGCPIAEQLLTRIATDENLHMVFYRNLVDAALDITPNATMQAIAREVINFQMPGSTMPGFAENAIAIAKAGIYDLRSHLDDVVRPVLRFWRVFERENLDGEGDRARDELAAFLDLVEEKASYYDQRREERLAAVAR</sequence>
<dbReference type="Proteomes" id="UP000247781">
    <property type="component" value="Unassembled WGS sequence"/>
</dbReference>
<dbReference type="GO" id="GO:0045300">
    <property type="term" value="F:stearoyl-[ACP] desaturase activity"/>
    <property type="evidence" value="ECO:0007669"/>
    <property type="project" value="InterPro"/>
</dbReference>
<gene>
    <name evidence="12" type="ORF">C8E89_12512</name>
</gene>
<keyword evidence="10" id="KW-0275">Fatty acid biosynthesis</keyword>
<dbReference type="EMBL" id="QJJU01000025">
    <property type="protein sequence ID" value="PXX02351.1"/>
    <property type="molecule type" value="Genomic_DNA"/>
</dbReference>
<feature type="binding site" evidence="11">
    <location>
        <position position="157"/>
    </location>
    <ligand>
        <name>Fe cation</name>
        <dbReference type="ChEBI" id="CHEBI:24875"/>
        <label>2</label>
    </ligand>
</feature>
<accession>A0A318HBX1</accession>
<feature type="binding site" evidence="11">
    <location>
        <position position="74"/>
    </location>
    <ligand>
        <name>Fe cation</name>
        <dbReference type="ChEBI" id="CHEBI:24875"/>
        <label>1</label>
    </ligand>
</feature>
<dbReference type="CDD" id="cd01050">
    <property type="entry name" value="Acyl_ACP_Desat"/>
    <property type="match status" value="1"/>
</dbReference>
<evidence type="ECO:0000256" key="2">
    <source>
        <dbReference type="ARBA" id="ARBA00008749"/>
    </source>
</evidence>
<keyword evidence="4" id="KW-0444">Lipid biosynthesis</keyword>
<evidence type="ECO:0000256" key="1">
    <source>
        <dbReference type="ARBA" id="ARBA00001954"/>
    </source>
</evidence>
<dbReference type="AlphaFoldDB" id="A0A318HBX1"/>
<keyword evidence="9" id="KW-0443">Lipid metabolism</keyword>
<protein>
    <submittedName>
        <fullName evidence="12">Fatty acid desaturase</fullName>
    </submittedName>
</protein>
<comment type="similarity">
    <text evidence="2">Belongs to the fatty acid desaturase type 2 family.</text>
</comment>
<dbReference type="InterPro" id="IPR005067">
    <property type="entry name" value="Fatty_acid_desaturase-2"/>
</dbReference>
<evidence type="ECO:0000256" key="7">
    <source>
        <dbReference type="ARBA" id="ARBA00023002"/>
    </source>
</evidence>
<dbReference type="SUPFAM" id="SSF47240">
    <property type="entry name" value="Ferritin-like"/>
    <property type="match status" value="1"/>
</dbReference>
<feature type="binding site" evidence="11">
    <location>
        <position position="187"/>
    </location>
    <ligand>
        <name>Fe cation</name>
        <dbReference type="ChEBI" id="CHEBI:24875"/>
        <label>1</label>
    </ligand>
</feature>
<keyword evidence="6" id="KW-0276">Fatty acid metabolism</keyword>
<feature type="binding site" evidence="11">
    <location>
        <position position="105"/>
    </location>
    <ligand>
        <name>Fe cation</name>
        <dbReference type="ChEBI" id="CHEBI:24875"/>
        <label>2</label>
    </ligand>
</feature>
<evidence type="ECO:0000313" key="12">
    <source>
        <dbReference type="EMBL" id="PXX02351.1"/>
    </source>
</evidence>
<evidence type="ECO:0000256" key="4">
    <source>
        <dbReference type="ARBA" id="ARBA00022516"/>
    </source>
</evidence>
<comment type="cofactor">
    <cofactor evidence="1">
        <name>Fe(2+)</name>
        <dbReference type="ChEBI" id="CHEBI:29033"/>
    </cofactor>
</comment>
<dbReference type="GO" id="GO:0005829">
    <property type="term" value="C:cytosol"/>
    <property type="evidence" value="ECO:0007669"/>
    <property type="project" value="TreeGrafter"/>
</dbReference>
<evidence type="ECO:0000256" key="9">
    <source>
        <dbReference type="ARBA" id="ARBA00023098"/>
    </source>
</evidence>
<proteinExistence type="inferred from homology"/>
<evidence type="ECO:0000313" key="13">
    <source>
        <dbReference type="Proteomes" id="UP000247781"/>
    </source>
</evidence>
<keyword evidence="8 11" id="KW-0408">Iron</keyword>
<organism evidence="12 13">
    <name type="scientific">Mycolicibacterium moriokaense</name>
    <dbReference type="NCBI Taxonomy" id="39691"/>
    <lineage>
        <taxon>Bacteria</taxon>
        <taxon>Bacillati</taxon>
        <taxon>Actinomycetota</taxon>
        <taxon>Actinomycetes</taxon>
        <taxon>Mycobacteriales</taxon>
        <taxon>Mycobacteriaceae</taxon>
        <taxon>Mycolicibacterium</taxon>
    </lineage>
</organism>
<feature type="binding site" evidence="11">
    <location>
        <position position="108"/>
    </location>
    <ligand>
        <name>Fe cation</name>
        <dbReference type="ChEBI" id="CHEBI:24875"/>
        <label>1</label>
    </ligand>
</feature>
<dbReference type="GO" id="GO:0046872">
    <property type="term" value="F:metal ion binding"/>
    <property type="evidence" value="ECO:0007669"/>
    <property type="project" value="UniProtKB-KW"/>
</dbReference>
<dbReference type="PIRSF" id="PIRSF000346">
    <property type="entry name" value="Dlt9_acylACP_des"/>
    <property type="match status" value="1"/>
</dbReference>
<dbReference type="GO" id="GO:0006633">
    <property type="term" value="P:fatty acid biosynthetic process"/>
    <property type="evidence" value="ECO:0007669"/>
    <property type="project" value="UniProtKB-KW"/>
</dbReference>
<evidence type="ECO:0000256" key="5">
    <source>
        <dbReference type="ARBA" id="ARBA00022723"/>
    </source>
</evidence>
<feature type="binding site" evidence="11">
    <location>
        <position position="187"/>
    </location>
    <ligand>
        <name>Fe cation</name>
        <dbReference type="ChEBI" id="CHEBI:24875"/>
        <label>2</label>
    </ligand>
</feature>
<keyword evidence="7" id="KW-0560">Oxidoreductase</keyword>
<feature type="binding site" evidence="11">
    <location>
        <position position="190"/>
    </location>
    <ligand>
        <name>Fe cation</name>
        <dbReference type="ChEBI" id="CHEBI:24875"/>
        <label>2</label>
    </ligand>
</feature>
<evidence type="ECO:0000256" key="8">
    <source>
        <dbReference type="ARBA" id="ARBA00023004"/>
    </source>
</evidence>
<dbReference type="InterPro" id="IPR012348">
    <property type="entry name" value="RNR-like"/>
</dbReference>
<dbReference type="Pfam" id="PF03405">
    <property type="entry name" value="FA_desaturase_2"/>
    <property type="match status" value="1"/>
</dbReference>
<evidence type="ECO:0000256" key="6">
    <source>
        <dbReference type="ARBA" id="ARBA00022832"/>
    </source>
</evidence>
<evidence type="ECO:0000256" key="10">
    <source>
        <dbReference type="ARBA" id="ARBA00023160"/>
    </source>
</evidence>
<comment type="subunit">
    <text evidence="3">Homodimer.</text>
</comment>
<keyword evidence="5 11" id="KW-0479">Metal-binding</keyword>
<reference evidence="13" key="1">
    <citation type="submission" date="2018-05" db="EMBL/GenBank/DDBJ databases">
        <authorList>
            <person name="Deangelis K."/>
            <person name="Huntemann M."/>
            <person name="Clum A."/>
            <person name="Pillay M."/>
            <person name="Palaniappan K."/>
            <person name="Varghese N."/>
            <person name="Mikhailova N."/>
            <person name="Stamatis D."/>
            <person name="Reddy T."/>
            <person name="Daum C."/>
            <person name="Shapiro N."/>
            <person name="Ivanova N."/>
            <person name="Kyrpides N."/>
            <person name="Woyke T."/>
        </authorList>
    </citation>
    <scope>NUCLEOTIDE SEQUENCE [LARGE SCALE GENOMIC DNA]</scope>
    <source>
        <strain evidence="13">GAS496</strain>
    </source>
</reference>
<evidence type="ECO:0000256" key="11">
    <source>
        <dbReference type="PIRSR" id="PIRSR000346-1"/>
    </source>
</evidence>
<dbReference type="RefSeq" id="WP_110319174.1">
    <property type="nucleotide sequence ID" value="NZ_QJJU01000025.1"/>
</dbReference>
<dbReference type="Gene3D" id="1.10.620.20">
    <property type="entry name" value="Ribonucleotide Reductase, subunit A"/>
    <property type="match status" value="1"/>
</dbReference>
<dbReference type="PANTHER" id="PTHR31155:SF9">
    <property type="entry name" value="STEAROYL-[ACYL-CARRIER-PROTEIN] 9-DESATURASE 7, CHLOROPLASTIC"/>
    <property type="match status" value="1"/>
</dbReference>
<dbReference type="InterPro" id="IPR009078">
    <property type="entry name" value="Ferritin-like_SF"/>
</dbReference>
<comment type="caution">
    <text evidence="12">The sequence shown here is derived from an EMBL/GenBank/DDBJ whole genome shotgun (WGS) entry which is preliminary data.</text>
</comment>
<feature type="binding site" evidence="11">
    <location>
        <position position="105"/>
    </location>
    <ligand>
        <name>Fe cation</name>
        <dbReference type="ChEBI" id="CHEBI:24875"/>
        <label>1</label>
    </ligand>
</feature>
<evidence type="ECO:0000256" key="3">
    <source>
        <dbReference type="ARBA" id="ARBA00011738"/>
    </source>
</evidence>
<comment type="cofactor">
    <cofactor evidence="11">
        <name>Fe cation</name>
        <dbReference type="ChEBI" id="CHEBI:24875"/>
    </cofactor>
    <text evidence="11">Binds 2 iron ions per subunit.</text>
</comment>
<name>A0A318HBX1_9MYCO</name>